<gene>
    <name evidence="3" type="ORF">H8S34_14020</name>
</gene>
<proteinExistence type="inferred from homology"/>
<dbReference type="InterPro" id="IPR035439">
    <property type="entry name" value="UPF0145_dom_sf"/>
</dbReference>
<dbReference type="Gene3D" id="3.30.110.70">
    <property type="entry name" value="Hypothetical protein apc22750. Chain B"/>
    <property type="match status" value="1"/>
</dbReference>
<sequence length="108" mass="11654">MIITTTPQIEGHRICAYHGIVFGEVVSGVDFIKDFGAGLRNFFGGRSEGYEEELQRAREEALHEMSQRAAQMGANAVVGVDIDYEILGSGNNMMMVSASGTAVTIEPV</sequence>
<organism evidence="3 4">
    <name type="scientific">Pseudoflavonifractor hominis</name>
    <dbReference type="NCBI Taxonomy" id="2763059"/>
    <lineage>
        <taxon>Bacteria</taxon>
        <taxon>Bacillati</taxon>
        <taxon>Bacillota</taxon>
        <taxon>Clostridia</taxon>
        <taxon>Eubacteriales</taxon>
        <taxon>Oscillospiraceae</taxon>
        <taxon>Pseudoflavonifractor</taxon>
    </lineage>
</organism>
<dbReference type="NCBIfam" id="NF002224">
    <property type="entry name" value="PRK01119.1"/>
    <property type="match status" value="1"/>
</dbReference>
<evidence type="ECO:0000313" key="3">
    <source>
        <dbReference type="EMBL" id="MBC5731935.1"/>
    </source>
</evidence>
<dbReference type="Pfam" id="PF01906">
    <property type="entry name" value="YbjQ_1"/>
    <property type="match status" value="1"/>
</dbReference>
<dbReference type="Proteomes" id="UP000660021">
    <property type="component" value="Unassembled WGS sequence"/>
</dbReference>
<evidence type="ECO:0000256" key="2">
    <source>
        <dbReference type="HAMAP-Rule" id="MF_00338"/>
    </source>
</evidence>
<keyword evidence="4" id="KW-1185">Reference proteome</keyword>
<name>A0ABR7HWP6_9FIRM</name>
<comment type="similarity">
    <text evidence="1 2">Belongs to the UPF0145 family.</text>
</comment>
<comment type="caution">
    <text evidence="3">The sequence shown here is derived from an EMBL/GenBank/DDBJ whole genome shotgun (WGS) entry which is preliminary data.</text>
</comment>
<dbReference type="RefSeq" id="WP_101691012.1">
    <property type="nucleotide sequence ID" value="NZ_JACOPR010000011.1"/>
</dbReference>
<dbReference type="PANTHER" id="PTHR34068:SF1">
    <property type="entry name" value="UPF0145 PROTEIN YBJQ"/>
    <property type="match status" value="1"/>
</dbReference>
<evidence type="ECO:0000256" key="1">
    <source>
        <dbReference type="ARBA" id="ARBA00010751"/>
    </source>
</evidence>
<dbReference type="SUPFAM" id="SSF117782">
    <property type="entry name" value="YbjQ-like"/>
    <property type="match status" value="1"/>
</dbReference>
<dbReference type="PANTHER" id="PTHR34068">
    <property type="entry name" value="UPF0145 PROTEIN YBJQ"/>
    <property type="match status" value="1"/>
</dbReference>
<reference evidence="3 4" key="1">
    <citation type="submission" date="2020-08" db="EMBL/GenBank/DDBJ databases">
        <title>Genome public.</title>
        <authorList>
            <person name="Liu C."/>
            <person name="Sun Q."/>
        </authorList>
    </citation>
    <scope>NUCLEOTIDE SEQUENCE [LARGE SCALE GENOMIC DNA]</scope>
    <source>
        <strain evidence="3 4">New-38</strain>
    </source>
</reference>
<dbReference type="EMBL" id="JACOPR010000011">
    <property type="protein sequence ID" value="MBC5731935.1"/>
    <property type="molecule type" value="Genomic_DNA"/>
</dbReference>
<accession>A0ABR7HWP6</accession>
<dbReference type="InterPro" id="IPR002765">
    <property type="entry name" value="UPF0145_YbjQ-like"/>
</dbReference>
<protein>
    <recommendedName>
        <fullName evidence="2">UPF0145 protein H8S34_14020</fullName>
    </recommendedName>
</protein>
<dbReference type="HAMAP" id="MF_00338">
    <property type="entry name" value="UPF0145"/>
    <property type="match status" value="1"/>
</dbReference>
<evidence type="ECO:0000313" key="4">
    <source>
        <dbReference type="Proteomes" id="UP000660021"/>
    </source>
</evidence>